<keyword evidence="1" id="KW-0479">Metal-binding</keyword>
<protein>
    <recommendedName>
        <fullName evidence="5">RING-type domain-containing protein</fullName>
    </recommendedName>
</protein>
<dbReference type="AlphaFoldDB" id="A0A3M6T5F4"/>
<proteinExistence type="predicted"/>
<dbReference type="SUPFAM" id="SSF57850">
    <property type="entry name" value="RING/U-box"/>
    <property type="match status" value="1"/>
</dbReference>
<evidence type="ECO:0000313" key="6">
    <source>
        <dbReference type="EMBL" id="RMX36539.1"/>
    </source>
</evidence>
<evidence type="ECO:0000256" key="2">
    <source>
        <dbReference type="ARBA" id="ARBA00022771"/>
    </source>
</evidence>
<dbReference type="PROSITE" id="PS50089">
    <property type="entry name" value="ZF_RING_2"/>
    <property type="match status" value="1"/>
</dbReference>
<dbReference type="PANTHER" id="PTHR22605">
    <property type="entry name" value="RZ-TYPE DOMAIN-CONTAINING PROTEIN"/>
    <property type="match status" value="1"/>
</dbReference>
<keyword evidence="3" id="KW-0862">Zinc</keyword>
<organism evidence="6 7">
    <name type="scientific">Pocillopora damicornis</name>
    <name type="common">Cauliflower coral</name>
    <name type="synonym">Millepora damicornis</name>
    <dbReference type="NCBI Taxonomy" id="46731"/>
    <lineage>
        <taxon>Eukaryota</taxon>
        <taxon>Metazoa</taxon>
        <taxon>Cnidaria</taxon>
        <taxon>Anthozoa</taxon>
        <taxon>Hexacorallia</taxon>
        <taxon>Scleractinia</taxon>
        <taxon>Astrocoeniina</taxon>
        <taxon>Pocilloporidae</taxon>
        <taxon>Pocillopora</taxon>
    </lineage>
</organism>
<reference evidence="6 7" key="1">
    <citation type="journal article" date="2018" name="Sci. Rep.">
        <title>Comparative analysis of the Pocillopora damicornis genome highlights role of immune system in coral evolution.</title>
        <authorList>
            <person name="Cunning R."/>
            <person name="Bay R.A."/>
            <person name="Gillette P."/>
            <person name="Baker A.C."/>
            <person name="Traylor-Knowles N."/>
        </authorList>
    </citation>
    <scope>NUCLEOTIDE SEQUENCE [LARGE SCALE GENOMIC DNA]</scope>
    <source>
        <strain evidence="6">RSMAS</strain>
        <tissue evidence="6">Whole animal</tissue>
    </source>
</reference>
<dbReference type="InterPro" id="IPR031248">
    <property type="entry name" value="RNF213"/>
</dbReference>
<evidence type="ECO:0000313" key="7">
    <source>
        <dbReference type="Proteomes" id="UP000275408"/>
    </source>
</evidence>
<dbReference type="InterPro" id="IPR001841">
    <property type="entry name" value="Znf_RING"/>
</dbReference>
<dbReference type="InterPro" id="IPR017907">
    <property type="entry name" value="Znf_RING_CS"/>
</dbReference>
<dbReference type="PANTHER" id="PTHR22605:SF16">
    <property type="entry name" value="E3 UBIQUITIN-PROTEIN LIGASE RNF213"/>
    <property type="match status" value="1"/>
</dbReference>
<dbReference type="Proteomes" id="UP000275408">
    <property type="component" value="Unassembled WGS sequence"/>
</dbReference>
<dbReference type="OrthoDB" id="6146020at2759"/>
<feature type="domain" description="RING-type" evidence="5">
    <location>
        <begin position="1"/>
        <end position="26"/>
    </location>
</feature>
<evidence type="ECO:0000256" key="3">
    <source>
        <dbReference type="ARBA" id="ARBA00022833"/>
    </source>
</evidence>
<evidence type="ECO:0000259" key="5">
    <source>
        <dbReference type="PROSITE" id="PS50089"/>
    </source>
</evidence>
<dbReference type="GO" id="GO:0008270">
    <property type="term" value="F:zinc ion binding"/>
    <property type="evidence" value="ECO:0007669"/>
    <property type="project" value="UniProtKB-KW"/>
</dbReference>
<dbReference type="PROSITE" id="PS00518">
    <property type="entry name" value="ZF_RING_1"/>
    <property type="match status" value="1"/>
</dbReference>
<dbReference type="InterPro" id="IPR013083">
    <property type="entry name" value="Znf_RING/FYVE/PHD"/>
</dbReference>
<comment type="caution">
    <text evidence="6">The sequence shown here is derived from an EMBL/GenBank/DDBJ whole genome shotgun (WGS) entry which is preliminary data.</text>
</comment>
<dbReference type="GO" id="GO:0004842">
    <property type="term" value="F:ubiquitin-protein transferase activity"/>
    <property type="evidence" value="ECO:0007669"/>
    <property type="project" value="InterPro"/>
</dbReference>
<keyword evidence="2 4" id="KW-0863">Zinc-finger</keyword>
<keyword evidence="7" id="KW-1185">Reference proteome</keyword>
<accession>A0A3M6T5F4</accession>
<gene>
    <name evidence="6" type="ORF">pdam_00019452</name>
</gene>
<sequence>MPCGHVICLACITSWIERERKCPCCKRDVPDDFKILPTKLVRKAVREHFDFRRRCNSFFMELVSLFCFGTKDDEGVMDPELFKMFMSYVIEASSKTKDFSPFPEHGIDATPVVRSFLLQQLLRAGDKEVKEHLTHYLASARELRPETGHLLQVCQLFVHCWELFPFCVGNLSSQGITLINLT</sequence>
<name>A0A3M6T5F4_POCDA</name>
<dbReference type="STRING" id="46731.A0A3M6T5F4"/>
<dbReference type="Pfam" id="PF00097">
    <property type="entry name" value="zf-C3HC4"/>
    <property type="match status" value="1"/>
</dbReference>
<evidence type="ECO:0000256" key="4">
    <source>
        <dbReference type="PROSITE-ProRule" id="PRU00175"/>
    </source>
</evidence>
<evidence type="ECO:0000256" key="1">
    <source>
        <dbReference type="ARBA" id="ARBA00022723"/>
    </source>
</evidence>
<dbReference type="Gene3D" id="3.30.40.10">
    <property type="entry name" value="Zinc/RING finger domain, C3HC4 (zinc finger)"/>
    <property type="match status" value="1"/>
</dbReference>
<dbReference type="EMBL" id="RCHS01004301">
    <property type="protein sequence ID" value="RMX36539.1"/>
    <property type="molecule type" value="Genomic_DNA"/>
</dbReference>
<dbReference type="InterPro" id="IPR018957">
    <property type="entry name" value="Znf_C3HC4_RING-type"/>
</dbReference>
<dbReference type="GO" id="GO:0016887">
    <property type="term" value="F:ATP hydrolysis activity"/>
    <property type="evidence" value="ECO:0007669"/>
    <property type="project" value="InterPro"/>
</dbReference>